<dbReference type="InterPro" id="IPR027373">
    <property type="entry name" value="RHH_dom"/>
</dbReference>
<evidence type="ECO:0000259" key="1">
    <source>
        <dbReference type="Pfam" id="PF13467"/>
    </source>
</evidence>
<dbReference type="Gene3D" id="1.10.3990.20">
    <property type="entry name" value="protein bp1543"/>
    <property type="match status" value="1"/>
</dbReference>
<comment type="caution">
    <text evidence="2">The sequence shown here is derived from an EMBL/GenBank/DDBJ whole genome shotgun (WGS) entry which is preliminary data.</text>
</comment>
<reference evidence="2 3" key="1">
    <citation type="submission" date="2017-10" db="EMBL/GenBank/DDBJ databases">
        <title>Frigbacter circumglobatus gen. nov. sp. nov., isolated from sediment cultured in situ.</title>
        <authorList>
            <person name="Zhao Z."/>
        </authorList>
    </citation>
    <scope>NUCLEOTIDE SEQUENCE [LARGE SCALE GENOMIC DNA]</scope>
    <source>
        <strain evidence="2 3">ZYL</strain>
    </source>
</reference>
<dbReference type="Proteomes" id="UP000229730">
    <property type="component" value="Unassembled WGS sequence"/>
</dbReference>
<keyword evidence="3" id="KW-1185">Reference proteome</keyword>
<dbReference type="InterPro" id="IPR038268">
    <property type="entry name" value="RHH_sf"/>
</dbReference>
<dbReference type="InParanoid" id="A0A2G4YRL8"/>
<dbReference type="GO" id="GO:0016740">
    <property type="term" value="F:transferase activity"/>
    <property type="evidence" value="ECO:0007669"/>
    <property type="project" value="UniProtKB-KW"/>
</dbReference>
<dbReference type="RefSeq" id="WP_099472548.1">
    <property type="nucleotide sequence ID" value="NZ_CAXBMK010000002.1"/>
</dbReference>
<gene>
    <name evidence="2" type="ORF">CRD36_09580</name>
</gene>
<evidence type="ECO:0000313" key="2">
    <source>
        <dbReference type="EMBL" id="PHZ84963.1"/>
    </source>
</evidence>
<organism evidence="2 3">
    <name type="scientific">Paremcibacter congregatus</name>
    <dbReference type="NCBI Taxonomy" id="2043170"/>
    <lineage>
        <taxon>Bacteria</taxon>
        <taxon>Pseudomonadati</taxon>
        <taxon>Pseudomonadota</taxon>
        <taxon>Alphaproteobacteria</taxon>
        <taxon>Emcibacterales</taxon>
        <taxon>Emcibacteraceae</taxon>
        <taxon>Paremcibacter</taxon>
    </lineage>
</organism>
<dbReference type="Pfam" id="PF13467">
    <property type="entry name" value="RHH_4"/>
    <property type="match status" value="1"/>
</dbReference>
<sequence length="71" mass="7995">MTGDDTLLKKHSIVIAGHQTSVTLENIFWRRLKDIAGQRDMSLSQIVAEIDSRRDGNLSSAIRVFVLRNSL</sequence>
<feature type="domain" description="Ribbon-helix-helix" evidence="1">
    <location>
        <begin position="9"/>
        <end position="68"/>
    </location>
</feature>
<accession>A0A2G4YRL8</accession>
<proteinExistence type="predicted"/>
<dbReference type="OrthoDB" id="7477016at2"/>
<dbReference type="EMBL" id="PDEM01000020">
    <property type="protein sequence ID" value="PHZ84963.1"/>
    <property type="molecule type" value="Genomic_DNA"/>
</dbReference>
<keyword evidence="2" id="KW-0808">Transferase</keyword>
<evidence type="ECO:0000313" key="3">
    <source>
        <dbReference type="Proteomes" id="UP000229730"/>
    </source>
</evidence>
<name>A0A2G4YRL8_9PROT</name>
<dbReference type="AlphaFoldDB" id="A0A2G4YRL8"/>
<protein>
    <submittedName>
        <fullName evidence="2">Aryl-sulfate sulfotransferase</fullName>
    </submittedName>
</protein>